<dbReference type="EMBL" id="CAJVQB010024068">
    <property type="protein sequence ID" value="CAG8803262.1"/>
    <property type="molecule type" value="Genomic_DNA"/>
</dbReference>
<keyword evidence="1" id="KW-0732">Signal</keyword>
<comment type="caution">
    <text evidence="2">The sequence shown here is derived from an EMBL/GenBank/DDBJ whole genome shotgun (WGS) entry which is preliminary data.</text>
</comment>
<feature type="signal peptide" evidence="1">
    <location>
        <begin position="1"/>
        <end position="24"/>
    </location>
</feature>
<gene>
    <name evidence="2" type="ORF">GMARGA_LOCUS23609</name>
</gene>
<sequence>MALRNKSIILFVLIAIYFTSMSLSINCTMCLRCPGGAFECDCGNGFKDQYGYCDCRAGGADYSSPSAFPGGVCPISKLPPAPMGIWVGHTCNCS</sequence>
<keyword evidence="3" id="KW-1185">Reference proteome</keyword>
<protein>
    <submittedName>
        <fullName evidence="2">40269_t:CDS:1</fullName>
    </submittedName>
</protein>
<evidence type="ECO:0000313" key="3">
    <source>
        <dbReference type="Proteomes" id="UP000789901"/>
    </source>
</evidence>
<dbReference type="Proteomes" id="UP000789901">
    <property type="component" value="Unassembled WGS sequence"/>
</dbReference>
<evidence type="ECO:0000313" key="2">
    <source>
        <dbReference type="EMBL" id="CAG8803262.1"/>
    </source>
</evidence>
<name>A0ABN7VW79_GIGMA</name>
<proteinExistence type="predicted"/>
<organism evidence="2 3">
    <name type="scientific">Gigaspora margarita</name>
    <dbReference type="NCBI Taxonomy" id="4874"/>
    <lineage>
        <taxon>Eukaryota</taxon>
        <taxon>Fungi</taxon>
        <taxon>Fungi incertae sedis</taxon>
        <taxon>Mucoromycota</taxon>
        <taxon>Glomeromycotina</taxon>
        <taxon>Glomeromycetes</taxon>
        <taxon>Diversisporales</taxon>
        <taxon>Gigasporaceae</taxon>
        <taxon>Gigaspora</taxon>
    </lineage>
</organism>
<accession>A0ABN7VW79</accession>
<feature type="chain" id="PRO_5045509456" evidence="1">
    <location>
        <begin position="25"/>
        <end position="94"/>
    </location>
</feature>
<reference evidence="2 3" key="1">
    <citation type="submission" date="2021-06" db="EMBL/GenBank/DDBJ databases">
        <authorList>
            <person name="Kallberg Y."/>
            <person name="Tangrot J."/>
            <person name="Rosling A."/>
        </authorList>
    </citation>
    <scope>NUCLEOTIDE SEQUENCE [LARGE SCALE GENOMIC DNA]</scope>
    <source>
        <strain evidence="2 3">120-4 pot B 10/14</strain>
    </source>
</reference>
<evidence type="ECO:0000256" key="1">
    <source>
        <dbReference type="SAM" id="SignalP"/>
    </source>
</evidence>